<gene>
    <name evidence="3" type="ORF">IAD06_07595</name>
</gene>
<dbReference type="CDD" id="cd02440">
    <property type="entry name" value="AdoMet_MTases"/>
    <property type="match status" value="1"/>
</dbReference>
<dbReference type="Pfam" id="PF13649">
    <property type="entry name" value="Methyltransf_25"/>
    <property type="match status" value="1"/>
</dbReference>
<dbReference type="GO" id="GO:0032259">
    <property type="term" value="P:methylation"/>
    <property type="evidence" value="ECO:0007669"/>
    <property type="project" value="UniProtKB-KW"/>
</dbReference>
<sequence length="202" mass="22910">MSVVIPTEDLRVFFDAQSRSWDSRMIRDPDLLRCLLAWLPLQSGDSVLDVGTGTGVLLPYIREIAPQGEIDAVDISSGMLAVAQDKYGDDAHIHFISADVSKDMLPRRYHAIILYSVFPHLSRRDETVARLISDYLLPGGYLLIAHTEGRKWLNAMHRSRLRSSIRHDLFPVSVQASRFRRMGLNVAYAGESRHTYFILLSK</sequence>
<protein>
    <submittedName>
        <fullName evidence="3">Class I SAM-dependent methyltransferase</fullName>
    </submittedName>
</protein>
<dbReference type="Gene3D" id="3.40.50.150">
    <property type="entry name" value="Vaccinia Virus protein VP39"/>
    <property type="match status" value="1"/>
</dbReference>
<reference evidence="3" key="1">
    <citation type="submission" date="2020-10" db="EMBL/GenBank/DDBJ databases">
        <authorList>
            <person name="Gilroy R."/>
        </authorList>
    </citation>
    <scope>NUCLEOTIDE SEQUENCE</scope>
    <source>
        <strain evidence="3">21143</strain>
    </source>
</reference>
<name>A0A9D1KCX8_9BACT</name>
<reference evidence="3" key="2">
    <citation type="journal article" date="2021" name="PeerJ">
        <title>Extensive microbial diversity within the chicken gut microbiome revealed by metagenomics and culture.</title>
        <authorList>
            <person name="Gilroy R."/>
            <person name="Ravi A."/>
            <person name="Getino M."/>
            <person name="Pursley I."/>
            <person name="Horton D.L."/>
            <person name="Alikhan N.F."/>
            <person name="Baker D."/>
            <person name="Gharbi K."/>
            <person name="Hall N."/>
            <person name="Watson M."/>
            <person name="Adriaenssens E.M."/>
            <person name="Foster-Nyarko E."/>
            <person name="Jarju S."/>
            <person name="Secka A."/>
            <person name="Antonio M."/>
            <person name="Oren A."/>
            <person name="Chaudhuri R.R."/>
            <person name="La Ragione R."/>
            <person name="Hildebrand F."/>
            <person name="Pallen M.J."/>
        </authorList>
    </citation>
    <scope>NUCLEOTIDE SEQUENCE</scope>
    <source>
        <strain evidence="3">21143</strain>
    </source>
</reference>
<dbReference type="InterPro" id="IPR041698">
    <property type="entry name" value="Methyltransf_25"/>
</dbReference>
<evidence type="ECO:0000256" key="1">
    <source>
        <dbReference type="ARBA" id="ARBA00022679"/>
    </source>
</evidence>
<accession>A0A9D1KCX8</accession>
<comment type="caution">
    <text evidence="3">The sequence shown here is derived from an EMBL/GenBank/DDBJ whole genome shotgun (WGS) entry which is preliminary data.</text>
</comment>
<keyword evidence="1" id="KW-0808">Transferase</keyword>
<proteinExistence type="predicted"/>
<dbReference type="EMBL" id="DVKT01000058">
    <property type="protein sequence ID" value="HIT39883.1"/>
    <property type="molecule type" value="Genomic_DNA"/>
</dbReference>
<organism evidence="3 4">
    <name type="scientific">Candidatus Caccoplasma intestinavium</name>
    <dbReference type="NCBI Taxonomy" id="2840716"/>
    <lineage>
        <taxon>Bacteria</taxon>
        <taxon>Pseudomonadati</taxon>
        <taxon>Bacteroidota</taxon>
        <taxon>Bacteroidia</taxon>
        <taxon>Bacteroidales</taxon>
        <taxon>Bacteroidaceae</taxon>
        <taxon>Bacteroidaceae incertae sedis</taxon>
        <taxon>Candidatus Caccoplasma</taxon>
    </lineage>
</organism>
<evidence type="ECO:0000313" key="4">
    <source>
        <dbReference type="Proteomes" id="UP000886722"/>
    </source>
</evidence>
<keyword evidence="3" id="KW-0489">Methyltransferase</keyword>
<feature type="domain" description="Methyltransferase" evidence="2">
    <location>
        <begin position="47"/>
        <end position="140"/>
    </location>
</feature>
<dbReference type="InterPro" id="IPR029063">
    <property type="entry name" value="SAM-dependent_MTases_sf"/>
</dbReference>
<dbReference type="Proteomes" id="UP000886722">
    <property type="component" value="Unassembled WGS sequence"/>
</dbReference>
<dbReference type="PANTHER" id="PTHR43861">
    <property type="entry name" value="TRANS-ACONITATE 2-METHYLTRANSFERASE-RELATED"/>
    <property type="match status" value="1"/>
</dbReference>
<dbReference type="SUPFAM" id="SSF53335">
    <property type="entry name" value="S-adenosyl-L-methionine-dependent methyltransferases"/>
    <property type="match status" value="1"/>
</dbReference>
<evidence type="ECO:0000313" key="3">
    <source>
        <dbReference type="EMBL" id="HIT39883.1"/>
    </source>
</evidence>
<dbReference type="AlphaFoldDB" id="A0A9D1KCX8"/>
<dbReference type="GO" id="GO:0008168">
    <property type="term" value="F:methyltransferase activity"/>
    <property type="evidence" value="ECO:0007669"/>
    <property type="project" value="UniProtKB-KW"/>
</dbReference>
<evidence type="ECO:0000259" key="2">
    <source>
        <dbReference type="Pfam" id="PF13649"/>
    </source>
</evidence>